<dbReference type="InterPro" id="IPR036086">
    <property type="entry name" value="ParB/Sulfiredoxin_sf"/>
</dbReference>
<dbReference type="InterPro" id="IPR050336">
    <property type="entry name" value="Chromosome_partition/occlusion"/>
</dbReference>
<protein>
    <submittedName>
        <fullName evidence="2">ParB N-terminal domain-containing protein</fullName>
    </submittedName>
</protein>
<gene>
    <name evidence="2" type="ORF">H8E19_01245</name>
</gene>
<dbReference type="InterPro" id="IPR003115">
    <property type="entry name" value="ParB_N"/>
</dbReference>
<reference evidence="2 3" key="1">
    <citation type="submission" date="2020-08" db="EMBL/GenBank/DDBJ databases">
        <title>Bridging the membrane lipid divide: bacteria of the FCB group superphylum have the potential to synthesize archaeal ether lipids.</title>
        <authorList>
            <person name="Villanueva L."/>
            <person name="Von Meijenfeldt F.A.B."/>
            <person name="Westbye A.B."/>
            <person name="Yadav S."/>
            <person name="Hopmans E.C."/>
            <person name="Dutilh B.E."/>
            <person name="Sinninghe Damste J.S."/>
        </authorList>
    </citation>
    <scope>NUCLEOTIDE SEQUENCE [LARGE SCALE GENOMIC DNA]</scope>
    <source>
        <strain evidence="2">NIOZ-UU27</strain>
    </source>
</reference>
<comment type="caution">
    <text evidence="2">The sequence shown here is derived from an EMBL/GenBank/DDBJ whole genome shotgun (WGS) entry which is preliminary data.</text>
</comment>
<dbReference type="PANTHER" id="PTHR33375">
    <property type="entry name" value="CHROMOSOME-PARTITIONING PROTEIN PARB-RELATED"/>
    <property type="match status" value="1"/>
</dbReference>
<dbReference type="Gene3D" id="3.90.1530.10">
    <property type="entry name" value="Conserved hypothetical protein from pyrococcus furiosus pfu- 392566-001, ParB domain"/>
    <property type="match status" value="1"/>
</dbReference>
<dbReference type="EMBL" id="JACNJD010000068">
    <property type="protein sequence ID" value="MBC8176001.1"/>
    <property type="molecule type" value="Genomic_DNA"/>
</dbReference>
<evidence type="ECO:0000313" key="2">
    <source>
        <dbReference type="EMBL" id="MBC8176001.1"/>
    </source>
</evidence>
<sequence>MMDIDNISELIPQPVPLRDIDDSPGPCCMSFGFDLNPLIQSIEKVGLINPPLLKRDNQGSITIIIGYRRIKALKSLKADGAGCRILSGDDILPVECLLLNLYDNLAVRKLNDVEKGMVLARLIPWIKTLEIVEHYMPFLGLPSNRATLSSYLKIEEEMEVRVRESIACGQLSLRNAIMLLDIDSISRSSIIDLISNLKLTVNQQRQLIEYTVDLSHIQGRPIPDFLDDQSIKEINSDTRMNNPQKGRALIRYLRMKRYPSVSKAERKFKKMISRLNLGKTVKIDHSPSFESPYYRLEVLFKDGQSLREKLENFMREDIDSLRDPWKKKK</sequence>
<accession>A0A8J6T4Q8</accession>
<dbReference type="GO" id="GO:0005694">
    <property type="term" value="C:chromosome"/>
    <property type="evidence" value="ECO:0007669"/>
    <property type="project" value="TreeGrafter"/>
</dbReference>
<feature type="domain" description="ParB-like N-terminal" evidence="1">
    <location>
        <begin position="13"/>
        <end position="105"/>
    </location>
</feature>
<dbReference type="GO" id="GO:0007059">
    <property type="term" value="P:chromosome segregation"/>
    <property type="evidence" value="ECO:0007669"/>
    <property type="project" value="TreeGrafter"/>
</dbReference>
<dbReference type="SUPFAM" id="SSF110849">
    <property type="entry name" value="ParB/Sulfiredoxin"/>
    <property type="match status" value="1"/>
</dbReference>
<evidence type="ECO:0000259" key="1">
    <source>
        <dbReference type="SMART" id="SM00470"/>
    </source>
</evidence>
<evidence type="ECO:0000313" key="3">
    <source>
        <dbReference type="Proteomes" id="UP000650524"/>
    </source>
</evidence>
<dbReference type="SMART" id="SM00470">
    <property type="entry name" value="ParB"/>
    <property type="match status" value="1"/>
</dbReference>
<name>A0A8J6T4Q8_9DELT</name>
<dbReference type="PANTHER" id="PTHR33375:SF1">
    <property type="entry name" value="CHROMOSOME-PARTITIONING PROTEIN PARB-RELATED"/>
    <property type="match status" value="1"/>
</dbReference>
<dbReference type="Proteomes" id="UP000650524">
    <property type="component" value="Unassembled WGS sequence"/>
</dbReference>
<proteinExistence type="predicted"/>
<dbReference type="AlphaFoldDB" id="A0A8J6T4Q8"/>
<organism evidence="2 3">
    <name type="scientific">Candidatus Desulfacyla euxinica</name>
    <dbReference type="NCBI Taxonomy" id="2841693"/>
    <lineage>
        <taxon>Bacteria</taxon>
        <taxon>Deltaproteobacteria</taxon>
        <taxon>Candidatus Desulfacyla</taxon>
    </lineage>
</organism>